<proteinExistence type="predicted"/>
<gene>
    <name evidence="1" type="ORF">POL67_12665</name>
</gene>
<dbReference type="Proteomes" id="UP001221411">
    <property type="component" value="Unassembled WGS sequence"/>
</dbReference>
<evidence type="ECO:0000313" key="1">
    <source>
        <dbReference type="EMBL" id="MDC0742204.1"/>
    </source>
</evidence>
<reference evidence="1 2" key="1">
    <citation type="submission" date="2022-11" db="EMBL/GenBank/DDBJ databases">
        <title>Minimal conservation of predation-associated metabolite biosynthetic gene clusters underscores biosynthetic potential of Myxococcota including descriptions for ten novel species: Archangium lansinium sp. nov., Myxococcus landrumus sp. nov., Nannocystis bai.</title>
        <authorList>
            <person name="Ahearne A."/>
            <person name="Stevens C."/>
            <person name="Dowd S."/>
        </authorList>
    </citation>
    <scope>NUCLEOTIDE SEQUENCE [LARGE SCALE GENOMIC DNA]</scope>
    <source>
        <strain evidence="1 2">RJM3</strain>
    </source>
</reference>
<dbReference type="EMBL" id="JAQNDO010000001">
    <property type="protein sequence ID" value="MDC0742204.1"/>
    <property type="molecule type" value="Genomic_DNA"/>
</dbReference>
<evidence type="ECO:0000313" key="2">
    <source>
        <dbReference type="Proteomes" id="UP001221411"/>
    </source>
</evidence>
<sequence>MAKPRVLTISEKATALASAALRHVRDAEHLLGCSEGYSSPDQAYHLAGFGPECARKATIAERWLDQAIGHGTTERTDELLAFAASIDPVAHRYEILELRARCPELVKWTVDVRYERTSTRSAEQAEKACEEAREIVDAIVLAMWADGRLDDGEVLW</sequence>
<comment type="caution">
    <text evidence="1">The sequence shown here is derived from an EMBL/GenBank/DDBJ whole genome shotgun (WGS) entry which is preliminary data.</text>
</comment>
<protein>
    <recommendedName>
        <fullName evidence="3">HEPN domain-containing protein</fullName>
    </recommendedName>
</protein>
<name>A0ABT5EK87_9BACT</name>
<dbReference type="RefSeq" id="WP_271917541.1">
    <property type="nucleotide sequence ID" value="NZ_JAQNDO010000001.1"/>
</dbReference>
<organism evidence="1 2">
    <name type="scientific">Polyangium mundeleinium</name>
    <dbReference type="NCBI Taxonomy" id="2995306"/>
    <lineage>
        <taxon>Bacteria</taxon>
        <taxon>Pseudomonadati</taxon>
        <taxon>Myxococcota</taxon>
        <taxon>Polyangia</taxon>
        <taxon>Polyangiales</taxon>
        <taxon>Polyangiaceae</taxon>
        <taxon>Polyangium</taxon>
    </lineage>
</organism>
<evidence type="ECO:0008006" key="3">
    <source>
        <dbReference type="Google" id="ProtNLM"/>
    </source>
</evidence>
<accession>A0ABT5EK87</accession>
<keyword evidence="2" id="KW-1185">Reference proteome</keyword>